<name>A0ABR3UYR9_9PLEO</name>
<keyword evidence="2" id="KW-1185">Reference proteome</keyword>
<evidence type="ECO:0000313" key="2">
    <source>
        <dbReference type="Proteomes" id="UP001578633"/>
    </source>
</evidence>
<organism evidence="1 2">
    <name type="scientific">Alternaria dauci</name>
    <dbReference type="NCBI Taxonomy" id="48095"/>
    <lineage>
        <taxon>Eukaryota</taxon>
        <taxon>Fungi</taxon>
        <taxon>Dikarya</taxon>
        <taxon>Ascomycota</taxon>
        <taxon>Pezizomycotina</taxon>
        <taxon>Dothideomycetes</taxon>
        <taxon>Pleosporomycetidae</taxon>
        <taxon>Pleosporales</taxon>
        <taxon>Pleosporineae</taxon>
        <taxon>Pleosporaceae</taxon>
        <taxon>Alternaria</taxon>
        <taxon>Alternaria sect. Porri</taxon>
    </lineage>
</organism>
<comment type="caution">
    <text evidence="1">The sequence shown here is derived from an EMBL/GenBank/DDBJ whole genome shotgun (WGS) entry which is preliminary data.</text>
</comment>
<dbReference type="RefSeq" id="XP_069312066.1">
    <property type="nucleotide sequence ID" value="XM_069447158.1"/>
</dbReference>
<accession>A0ABR3UYR9</accession>
<dbReference type="GeneID" id="96082146"/>
<proteinExistence type="predicted"/>
<dbReference type="EMBL" id="JBHGVX010000001">
    <property type="protein sequence ID" value="KAL1801482.1"/>
    <property type="molecule type" value="Genomic_DNA"/>
</dbReference>
<protein>
    <submittedName>
        <fullName evidence="1">Uncharacterized protein</fullName>
    </submittedName>
</protein>
<reference evidence="1 2" key="1">
    <citation type="submission" date="2024-09" db="EMBL/GenBank/DDBJ databases">
        <title>T2T genomes of carrot and Alternaria dauci and their utility for understanding host-pathogen interaction during carrot leaf blight disease.</title>
        <authorList>
            <person name="Liu W."/>
            <person name="Xu S."/>
            <person name="Ou C."/>
            <person name="Liu X."/>
            <person name="Zhuang F."/>
            <person name="Deng X.W."/>
        </authorList>
    </citation>
    <scope>NUCLEOTIDE SEQUENCE [LARGE SCALE GENOMIC DNA]</scope>
    <source>
        <strain evidence="1 2">A2016</strain>
    </source>
</reference>
<dbReference type="Proteomes" id="UP001578633">
    <property type="component" value="Chromosome 1"/>
</dbReference>
<evidence type="ECO:0000313" key="1">
    <source>
        <dbReference type="EMBL" id="KAL1801482.1"/>
    </source>
</evidence>
<sequence length="87" mass="10083">MPLHMSLSCVYEFWTTPKPRRKVFSMFSYGRSLYQEVREGVNMEVNEGCLQFSHVCPLLQLTRSHEGRLRRCSHTLIDNRAVLGGHG</sequence>
<gene>
    <name evidence="1" type="ORF">ACET3X_001824</name>
</gene>